<dbReference type="EMBL" id="NIDE01000005">
    <property type="protein sequence ID" value="OWK42102.1"/>
    <property type="molecule type" value="Genomic_DNA"/>
</dbReference>
<reference evidence="3" key="1">
    <citation type="submission" date="2017-06" db="EMBL/GenBank/DDBJ databases">
        <title>Genome analysis of Fimbriiglobus ruber SP5, the first member of the order Planctomycetales with confirmed chitinolytic capability.</title>
        <authorList>
            <person name="Ravin N.V."/>
            <person name="Rakitin A.L."/>
            <person name="Ivanova A.A."/>
            <person name="Beletsky A.V."/>
            <person name="Kulichevskaya I.S."/>
            <person name="Mardanov A.V."/>
            <person name="Dedysh S.N."/>
        </authorList>
    </citation>
    <scope>NUCLEOTIDE SEQUENCE [LARGE SCALE GENOMIC DNA]</scope>
    <source>
        <strain evidence="3">SP5</strain>
    </source>
</reference>
<proteinExistence type="predicted"/>
<dbReference type="GO" id="GO:0007059">
    <property type="term" value="P:chromosome segregation"/>
    <property type="evidence" value="ECO:0007669"/>
    <property type="project" value="TreeGrafter"/>
</dbReference>
<dbReference type="InterPro" id="IPR050336">
    <property type="entry name" value="Chromosome_partition/occlusion"/>
</dbReference>
<protein>
    <submittedName>
        <fullName evidence="2">Chromosome (Plasmid) partitioning protein ParB / Stage 0 sporulation protein J</fullName>
    </submittedName>
</protein>
<dbReference type="SUPFAM" id="SSF109709">
    <property type="entry name" value="KorB DNA-binding domain-like"/>
    <property type="match status" value="1"/>
</dbReference>
<dbReference type="Pfam" id="PF17762">
    <property type="entry name" value="HTH_ParB"/>
    <property type="match status" value="1"/>
</dbReference>
<sequence>MRKTFPAEETLRALARSVMKRQMHPLIILTSDYLIDGECRFRGMMLENPEFEFDVICVDHEVSPAEIKEMQLISAMHSISLTVYEQALACKEWMEQGNGTAKELAEKIDRDQSLITKLLSLWKTIPEVMKAAEEGHIGLKNWYSISLQPECNQLGLLQMYLSKMPVAEIEAKSRKMRKPAATGTQKVTRIKCPVPGKSSTVLVSGAGVTFDEFIETLNDLVKLAKRENEKGTSITTFQKICHDLSKKG</sequence>
<dbReference type="PANTHER" id="PTHR33375">
    <property type="entry name" value="CHROMOSOME-PARTITIONING PROTEIN PARB-RELATED"/>
    <property type="match status" value="1"/>
</dbReference>
<dbReference type="Proteomes" id="UP000214646">
    <property type="component" value="Unassembled WGS sequence"/>
</dbReference>
<dbReference type="PANTHER" id="PTHR33375:SF1">
    <property type="entry name" value="CHROMOSOME-PARTITIONING PROTEIN PARB-RELATED"/>
    <property type="match status" value="1"/>
</dbReference>
<comment type="caution">
    <text evidence="2">The sequence shown here is derived from an EMBL/GenBank/DDBJ whole genome shotgun (WGS) entry which is preliminary data.</text>
</comment>
<name>A0A225DL13_9BACT</name>
<dbReference type="InterPro" id="IPR041468">
    <property type="entry name" value="HTH_ParB/Spo0J"/>
</dbReference>
<keyword evidence="3" id="KW-1185">Reference proteome</keyword>
<evidence type="ECO:0000313" key="3">
    <source>
        <dbReference type="Proteomes" id="UP000214646"/>
    </source>
</evidence>
<feature type="domain" description="ParB/Spo0J HTH" evidence="1">
    <location>
        <begin position="81"/>
        <end position="175"/>
    </location>
</feature>
<gene>
    <name evidence="2" type="ORF">FRUB_04180</name>
</gene>
<accession>A0A225DL13</accession>
<dbReference type="GO" id="GO:0005694">
    <property type="term" value="C:chromosome"/>
    <property type="evidence" value="ECO:0007669"/>
    <property type="project" value="TreeGrafter"/>
</dbReference>
<evidence type="ECO:0000313" key="2">
    <source>
        <dbReference type="EMBL" id="OWK42102.1"/>
    </source>
</evidence>
<dbReference type="AlphaFoldDB" id="A0A225DL13"/>
<evidence type="ECO:0000259" key="1">
    <source>
        <dbReference type="Pfam" id="PF17762"/>
    </source>
</evidence>
<dbReference type="Gene3D" id="1.10.10.2830">
    <property type="match status" value="1"/>
</dbReference>
<organism evidence="2 3">
    <name type="scientific">Fimbriiglobus ruber</name>
    <dbReference type="NCBI Taxonomy" id="1908690"/>
    <lineage>
        <taxon>Bacteria</taxon>
        <taxon>Pseudomonadati</taxon>
        <taxon>Planctomycetota</taxon>
        <taxon>Planctomycetia</taxon>
        <taxon>Gemmatales</taxon>
        <taxon>Gemmataceae</taxon>
        <taxon>Fimbriiglobus</taxon>
    </lineage>
</organism>